<dbReference type="SUPFAM" id="SSF82866">
    <property type="entry name" value="Multidrug efflux transporter AcrB transmembrane domain"/>
    <property type="match status" value="1"/>
</dbReference>
<evidence type="ECO:0000256" key="2">
    <source>
        <dbReference type="ARBA" id="ARBA00022448"/>
    </source>
</evidence>
<dbReference type="GO" id="GO:0005886">
    <property type="term" value="C:plasma membrane"/>
    <property type="evidence" value="ECO:0007669"/>
    <property type="project" value="UniProtKB-SubCell"/>
</dbReference>
<comment type="caution">
    <text evidence="9">Lacks conserved residue(s) required for the propagation of feature annotation.</text>
</comment>
<feature type="transmembrane region" description="Helical" evidence="9">
    <location>
        <begin position="480"/>
        <end position="500"/>
    </location>
</feature>
<dbReference type="Pfam" id="PF02355">
    <property type="entry name" value="SecD_SecF_C"/>
    <property type="match status" value="1"/>
</dbReference>
<evidence type="ECO:0000259" key="10">
    <source>
        <dbReference type="Pfam" id="PF02355"/>
    </source>
</evidence>
<comment type="subcellular location">
    <subcellularLocation>
        <location evidence="1 9">Cell membrane</location>
        <topology evidence="1 9">Multi-pass membrane protein</topology>
    </subcellularLocation>
</comment>
<feature type="domain" description="Protein export membrane protein SecD/SecF C-terminal" evidence="10">
    <location>
        <begin position="439"/>
        <end position="604"/>
    </location>
</feature>
<evidence type="ECO:0000259" key="11">
    <source>
        <dbReference type="Pfam" id="PF13721"/>
    </source>
</evidence>
<feature type="transmembrane region" description="Helical" evidence="9">
    <location>
        <begin position="456"/>
        <end position="475"/>
    </location>
</feature>
<evidence type="ECO:0000256" key="6">
    <source>
        <dbReference type="ARBA" id="ARBA00022989"/>
    </source>
</evidence>
<evidence type="ECO:0000256" key="4">
    <source>
        <dbReference type="ARBA" id="ARBA00022692"/>
    </source>
</evidence>
<evidence type="ECO:0000259" key="13">
    <source>
        <dbReference type="Pfam" id="PF22599"/>
    </source>
</evidence>
<evidence type="ECO:0000313" key="14">
    <source>
        <dbReference type="EMBL" id="TDT41641.1"/>
    </source>
</evidence>
<dbReference type="NCBIfam" id="TIGR01129">
    <property type="entry name" value="secD"/>
    <property type="match status" value="1"/>
</dbReference>
<keyword evidence="6 9" id="KW-1133">Transmembrane helix</keyword>
<dbReference type="PANTHER" id="PTHR30081:SF1">
    <property type="entry name" value="PROTEIN TRANSLOCASE SUBUNIT SECD"/>
    <property type="match status" value="1"/>
</dbReference>
<dbReference type="PANTHER" id="PTHR30081">
    <property type="entry name" value="PROTEIN-EXPORT MEMBRANE PROTEIN SEC"/>
    <property type="match status" value="1"/>
</dbReference>
<name>A0A4R7JTJ0_9GAMM</name>
<keyword evidence="7 9" id="KW-0811">Translocation</keyword>
<dbReference type="InterPro" id="IPR048634">
    <property type="entry name" value="SecD_SecF_C"/>
</dbReference>
<evidence type="ECO:0000256" key="5">
    <source>
        <dbReference type="ARBA" id="ARBA00022927"/>
    </source>
</evidence>
<dbReference type="InterPro" id="IPR027398">
    <property type="entry name" value="SecD-TM"/>
</dbReference>
<keyword evidence="8 9" id="KW-0472">Membrane</keyword>
<dbReference type="AlphaFoldDB" id="A0A4R7JTJ0"/>
<dbReference type="GO" id="GO:0065002">
    <property type="term" value="P:intracellular protein transmembrane transport"/>
    <property type="evidence" value="ECO:0007669"/>
    <property type="project" value="UniProtKB-UniRule"/>
</dbReference>
<evidence type="ECO:0000256" key="7">
    <source>
        <dbReference type="ARBA" id="ARBA00023010"/>
    </source>
</evidence>
<keyword evidence="15" id="KW-1185">Reference proteome</keyword>
<dbReference type="Pfam" id="PF22599">
    <property type="entry name" value="SecDF_P1_head"/>
    <property type="match status" value="1"/>
</dbReference>
<dbReference type="GO" id="GO:0043952">
    <property type="term" value="P:protein transport by the Sec complex"/>
    <property type="evidence" value="ECO:0007669"/>
    <property type="project" value="UniProtKB-UniRule"/>
</dbReference>
<comment type="subunit">
    <text evidence="9">Forms a complex with SecF. Part of the essential Sec protein translocation apparatus which comprises SecA, SecYEG and auxiliary proteins SecDF-YajC and YidC.</text>
</comment>
<dbReference type="InterPro" id="IPR055344">
    <property type="entry name" value="SecD_SecF_C_bact"/>
</dbReference>
<feature type="transmembrane region" description="Helical" evidence="9">
    <location>
        <begin position="506"/>
        <end position="527"/>
    </location>
</feature>
<dbReference type="GO" id="GO:0006605">
    <property type="term" value="P:protein targeting"/>
    <property type="evidence" value="ECO:0007669"/>
    <property type="project" value="UniProtKB-UniRule"/>
</dbReference>
<evidence type="ECO:0000256" key="9">
    <source>
        <dbReference type="HAMAP-Rule" id="MF_01463"/>
    </source>
</evidence>
<accession>A0A4R7JTJ0</accession>
<dbReference type="Pfam" id="PF13721">
    <property type="entry name" value="SecD-TM1"/>
    <property type="match status" value="1"/>
</dbReference>
<dbReference type="InterPro" id="IPR005791">
    <property type="entry name" value="SecD"/>
</dbReference>
<reference evidence="14 15" key="1">
    <citation type="submission" date="2019-03" db="EMBL/GenBank/DDBJ databases">
        <title>Genomic Encyclopedia of Type Strains, Phase IV (KMG-IV): sequencing the most valuable type-strain genomes for metagenomic binning, comparative biology and taxonomic classification.</title>
        <authorList>
            <person name="Goeker M."/>
        </authorList>
    </citation>
    <scope>NUCLEOTIDE SEQUENCE [LARGE SCALE GENOMIC DNA]</scope>
    <source>
        <strain evidence="14 15">DSM 15505</strain>
    </source>
</reference>
<dbReference type="Proteomes" id="UP000295830">
    <property type="component" value="Unassembled WGS sequence"/>
</dbReference>
<keyword evidence="5 9" id="KW-0653">Protein transport</keyword>
<evidence type="ECO:0000256" key="3">
    <source>
        <dbReference type="ARBA" id="ARBA00022475"/>
    </source>
</evidence>
<keyword evidence="4 9" id="KW-0812">Transmembrane</keyword>
<dbReference type="InterPro" id="IPR022813">
    <property type="entry name" value="SecD/SecF_arch_bac"/>
</dbReference>
<keyword evidence="3 9" id="KW-1003">Cell membrane</keyword>
<dbReference type="FunFam" id="1.20.1640.10:FF:000004">
    <property type="entry name" value="Protein translocase subunit SecD"/>
    <property type="match status" value="1"/>
</dbReference>
<dbReference type="RefSeq" id="WP_133735996.1">
    <property type="nucleotide sequence ID" value="NZ_SOAX01000003.1"/>
</dbReference>
<dbReference type="Pfam" id="PF07549">
    <property type="entry name" value="Sec_GG"/>
    <property type="match status" value="1"/>
</dbReference>
<dbReference type="Gene3D" id="3.30.70.3400">
    <property type="match status" value="1"/>
</dbReference>
<evidence type="ECO:0000313" key="15">
    <source>
        <dbReference type="Proteomes" id="UP000295830"/>
    </source>
</evidence>
<feature type="domain" description="Protein translocase subunit SecDF P1" evidence="12">
    <location>
        <begin position="231"/>
        <end position="288"/>
    </location>
</feature>
<evidence type="ECO:0000256" key="8">
    <source>
        <dbReference type="ARBA" id="ARBA00023136"/>
    </source>
</evidence>
<organism evidence="14 15">
    <name type="scientific">Halospina denitrificans</name>
    <dbReference type="NCBI Taxonomy" id="332522"/>
    <lineage>
        <taxon>Bacteria</taxon>
        <taxon>Pseudomonadati</taxon>
        <taxon>Pseudomonadota</taxon>
        <taxon>Gammaproteobacteria</taxon>
        <taxon>Halospina</taxon>
    </lineage>
</organism>
<dbReference type="InterPro" id="IPR048631">
    <property type="entry name" value="SecD_1st"/>
</dbReference>
<dbReference type="GO" id="GO:0015450">
    <property type="term" value="F:protein-transporting ATPase activity"/>
    <property type="evidence" value="ECO:0007669"/>
    <property type="project" value="InterPro"/>
</dbReference>
<dbReference type="Gene3D" id="1.20.1640.10">
    <property type="entry name" value="Multidrug efflux transporter AcrB transmembrane domain"/>
    <property type="match status" value="1"/>
</dbReference>
<feature type="transmembrane region" description="Helical" evidence="9">
    <location>
        <begin position="579"/>
        <end position="603"/>
    </location>
</feature>
<comment type="caution">
    <text evidence="14">The sequence shown here is derived from an EMBL/GenBank/DDBJ whole genome shotgun (WGS) entry which is preliminary data.</text>
</comment>
<keyword evidence="2 9" id="KW-0813">Transport</keyword>
<feature type="domain" description="SecDF P1 head subdomain" evidence="13">
    <location>
        <begin position="301"/>
        <end position="434"/>
    </location>
</feature>
<comment type="function">
    <text evidence="9">Part of the Sec protein translocase complex. Interacts with the SecYEG preprotein conducting channel. SecDF uses the proton motive force (PMF) to complete protein translocation after the ATP-dependent function of SecA.</text>
</comment>
<dbReference type="InterPro" id="IPR022646">
    <property type="entry name" value="SecD/SecF_CS"/>
</dbReference>
<dbReference type="HAMAP" id="MF_01463_B">
    <property type="entry name" value="SecD_B"/>
    <property type="match status" value="1"/>
</dbReference>
<dbReference type="Gene3D" id="3.30.1360.200">
    <property type="match status" value="1"/>
</dbReference>
<dbReference type="OrthoDB" id="9805019at2"/>
<proteinExistence type="inferred from homology"/>
<feature type="transmembrane region" description="Helical" evidence="9">
    <location>
        <begin position="548"/>
        <end position="573"/>
    </location>
</feature>
<dbReference type="InterPro" id="IPR054384">
    <property type="entry name" value="SecDF_P1_head"/>
</dbReference>
<feature type="domain" description="SecD export protein N-terminal TM" evidence="11">
    <location>
        <begin position="2"/>
        <end position="104"/>
    </location>
</feature>
<dbReference type="FunFam" id="3.30.70.3400:FF:000003">
    <property type="entry name" value="Preprotein translocase subunit SecD"/>
    <property type="match status" value="1"/>
</dbReference>
<dbReference type="Pfam" id="PF21760">
    <property type="entry name" value="SecD_1st"/>
    <property type="match status" value="1"/>
</dbReference>
<sequence>MLNKYPLWKNLLVAIVVLLGFVYALPNLFPDDYAVQVAGSSASATVDEQVLERAENALSDAGIDYRNPEVGDDVALLRFDTSEAQLSARSTLQETLGEEYVAALSLAPTTPEWLRAIGAMPMNLGLDLRGGVHFLMEVDMEAAVERRLEVYASEMKRKLREERVRYRGGDLDDGQRLRFVFPDEETRDEAHSMVRSEYDQFRLERDSDGEDYLLYLELSDQSVAEIQDYALNQNLTTLRNRVNELGVAEPLIQQQGEERIVVQLPGVQDTAEAKRVLGSTANLEFRLEAKSDAPSSRKESFPFRNNPERTAELERDVIITGDNVADAQQSFDENGQPQVNITLDGPGGRMMRDTTRDAIQRQLGVLFIEHSSEEVERQVDGETVTERVRETERSIISLATIRSTLGSNFRVTGLESVGEASELALLLRAGALAAPMYFVEERTIGPSLGQENIESGINSVILGFILVALMMLAIYKLFGLLANLALVVNLTLLVSIMSALGATLTLPGIAGIVLTVGMAVDANVLIFERIKEELREGLPVQSAINAGYSRAFVSIFDANVTTFLVAAILFAVGTGPVKGFAVTLLIGILTSMFTALMVSRAIVNATVGGRRDINALSI</sequence>
<comment type="similarity">
    <text evidence="9">Belongs to the SecD/SecF family. SecD subfamily.</text>
</comment>
<gene>
    <name evidence="9" type="primary">secD</name>
    <name evidence="14" type="ORF">DES49_1742</name>
</gene>
<protein>
    <recommendedName>
        <fullName evidence="9">Protein translocase subunit SecD</fullName>
    </recommendedName>
</protein>
<dbReference type="NCBIfam" id="TIGR00916">
    <property type="entry name" value="2A0604s01"/>
    <property type="match status" value="1"/>
</dbReference>
<evidence type="ECO:0000256" key="1">
    <source>
        <dbReference type="ARBA" id="ARBA00004651"/>
    </source>
</evidence>
<evidence type="ECO:0000259" key="12">
    <source>
        <dbReference type="Pfam" id="PF21760"/>
    </source>
</evidence>
<dbReference type="EMBL" id="SOAX01000003">
    <property type="protein sequence ID" value="TDT41641.1"/>
    <property type="molecule type" value="Genomic_DNA"/>
</dbReference>